<feature type="transmembrane region" description="Helical" evidence="7">
    <location>
        <begin position="745"/>
        <end position="769"/>
    </location>
</feature>
<feature type="transmembrane region" description="Helical" evidence="7">
    <location>
        <begin position="709"/>
        <end position="733"/>
    </location>
</feature>
<keyword evidence="6 7" id="KW-0472">Membrane</keyword>
<feature type="domain" description="ABC3 transporter permease C-terminal" evidence="8">
    <location>
        <begin position="662"/>
        <end position="776"/>
    </location>
</feature>
<evidence type="ECO:0000256" key="1">
    <source>
        <dbReference type="ARBA" id="ARBA00004651"/>
    </source>
</evidence>
<dbReference type="OrthoDB" id="5137249at2"/>
<comment type="subcellular location">
    <subcellularLocation>
        <location evidence="1">Cell membrane</location>
        <topology evidence="1">Multi-pass membrane protein</topology>
    </subcellularLocation>
</comment>
<dbReference type="InterPro" id="IPR051447">
    <property type="entry name" value="Lipoprotein-release_system"/>
</dbReference>
<reference evidence="9 10" key="1">
    <citation type="submission" date="2019-08" db="EMBL/GenBank/DDBJ databases">
        <title>Complete genome sequence of Candidatus Uab amorphum.</title>
        <authorList>
            <person name="Shiratori T."/>
            <person name="Suzuki S."/>
            <person name="Kakizawa Y."/>
            <person name="Ishida K."/>
        </authorList>
    </citation>
    <scope>NUCLEOTIDE SEQUENCE [LARGE SCALE GENOMIC DNA]</scope>
    <source>
        <strain evidence="9 10">SRT547</strain>
    </source>
</reference>
<proteinExistence type="inferred from homology"/>
<protein>
    <recommendedName>
        <fullName evidence="8">ABC3 transporter permease C-terminal domain-containing protein</fullName>
    </recommendedName>
</protein>
<keyword evidence="3" id="KW-1003">Cell membrane</keyword>
<dbReference type="Proteomes" id="UP000326354">
    <property type="component" value="Chromosome"/>
</dbReference>
<evidence type="ECO:0000256" key="2">
    <source>
        <dbReference type="ARBA" id="ARBA00005236"/>
    </source>
</evidence>
<evidence type="ECO:0000256" key="3">
    <source>
        <dbReference type="ARBA" id="ARBA00022475"/>
    </source>
</evidence>
<evidence type="ECO:0000256" key="7">
    <source>
        <dbReference type="SAM" id="Phobius"/>
    </source>
</evidence>
<sequence length="786" mass="88658">MVIRSLDKKLLRDMAKMKWQCVAISLVLACGIAMFVMSISTRKSLIQTQKIYYDNYGFAHIFSNVKRAPLSLQKRIAKIPGIVKVQSEIVVDVTLDFAEAKEPCIGRFITIGNGPHRKLYLRKGRFVNPNSNSEVMISESFFNARNFKLGDHVVALFNGHKKKLKIVGVVLCPEYILEIRPGDLFPDQKHFGVFWIKYNELAAAFDMQGAFNTINIYLMKNSSTKKVITMVDRLLKPYGGSGAYDRSEQISNRYVSEEINQLANMAKVAPTIFLLVSIFLLYVVFTRLISAQREQIAILKAFGYRHREVGIHYFKFACLITIPGLIFGTFLGVMLGRNLTRMYTKFYHFPIFHFSLDVEVIIYAILISLFTAFFGVFRVVRRAIKLPAAEAMRPEPPPIYKPTFFERAGLSKFLSQRERMVMRHLERNLGKSCFASLGIAMSVSILVLSGFMSDAISYVIETEFHLAKRHDISLIFNEPTSHFVKNSVAKLPGVLYQESFRSVATHLHAKHRSRRLAIMGLQQNSRLYYLLDMHRKRIHLPTKGLLVSKMLAELMQLRVGDFVTIEVLSGQRPICQVQICGIINDFSGLNAYMEKNALHHLLREGSCASGIFATIDSSRKAQLYTKVKSLPHVASVSIKSSLVENFKKTLAENLLVMKMMNVIFAVIIAFGVVYNTVRISLAEKSRDFATLRVLGFTHSEVSGILLGELAVVTLVALPIGIAIGYALVMLSVVGLASEIFRVPPIIYGSTYAFAIIIVITATIISGFFVRKKLYKLDLISVLKTRE</sequence>
<evidence type="ECO:0000256" key="5">
    <source>
        <dbReference type="ARBA" id="ARBA00022989"/>
    </source>
</evidence>
<dbReference type="Pfam" id="PF02687">
    <property type="entry name" value="FtsX"/>
    <property type="match status" value="2"/>
</dbReference>
<evidence type="ECO:0000256" key="6">
    <source>
        <dbReference type="ARBA" id="ARBA00023136"/>
    </source>
</evidence>
<feature type="transmembrane region" description="Helical" evidence="7">
    <location>
        <begin position="311"/>
        <end position="335"/>
    </location>
</feature>
<feature type="domain" description="ABC3 transporter permease C-terminal" evidence="8">
    <location>
        <begin position="268"/>
        <end position="387"/>
    </location>
</feature>
<dbReference type="EMBL" id="AP019860">
    <property type="protein sequence ID" value="BBM85220.1"/>
    <property type="molecule type" value="Genomic_DNA"/>
</dbReference>
<feature type="transmembrane region" description="Helical" evidence="7">
    <location>
        <begin position="655"/>
        <end position="677"/>
    </location>
</feature>
<dbReference type="GO" id="GO:0044874">
    <property type="term" value="P:lipoprotein localization to outer membrane"/>
    <property type="evidence" value="ECO:0007669"/>
    <property type="project" value="TreeGrafter"/>
</dbReference>
<name>A0A5S9IQC7_UABAM</name>
<dbReference type="InterPro" id="IPR003838">
    <property type="entry name" value="ABC3_permease_C"/>
</dbReference>
<evidence type="ECO:0000313" key="9">
    <source>
        <dbReference type="EMBL" id="BBM85220.1"/>
    </source>
</evidence>
<accession>A0A5S9IQC7</accession>
<feature type="transmembrane region" description="Helical" evidence="7">
    <location>
        <begin position="429"/>
        <end position="452"/>
    </location>
</feature>
<dbReference type="PANTHER" id="PTHR30489">
    <property type="entry name" value="LIPOPROTEIN-RELEASING SYSTEM TRANSMEMBRANE PROTEIN LOLE"/>
    <property type="match status" value="1"/>
</dbReference>
<keyword evidence="5 7" id="KW-1133">Transmembrane helix</keyword>
<keyword evidence="10" id="KW-1185">Reference proteome</keyword>
<organism evidence="9 10">
    <name type="scientific">Uabimicrobium amorphum</name>
    <dbReference type="NCBI Taxonomy" id="2596890"/>
    <lineage>
        <taxon>Bacteria</taxon>
        <taxon>Pseudomonadati</taxon>
        <taxon>Planctomycetota</taxon>
        <taxon>Candidatus Uabimicrobiia</taxon>
        <taxon>Candidatus Uabimicrobiales</taxon>
        <taxon>Candidatus Uabimicrobiaceae</taxon>
        <taxon>Candidatus Uabimicrobium</taxon>
    </lineage>
</organism>
<keyword evidence="4 7" id="KW-0812">Transmembrane</keyword>
<feature type="transmembrane region" description="Helical" evidence="7">
    <location>
        <begin position="21"/>
        <end position="40"/>
    </location>
</feature>
<dbReference type="AlphaFoldDB" id="A0A5S9IQC7"/>
<dbReference type="KEGG" id="uam:UABAM_03583"/>
<feature type="transmembrane region" description="Helical" evidence="7">
    <location>
        <begin position="268"/>
        <end position="290"/>
    </location>
</feature>
<comment type="similarity">
    <text evidence="2">Belongs to the ABC-4 integral membrane protein family. LolC/E subfamily.</text>
</comment>
<dbReference type="PROSITE" id="PS51257">
    <property type="entry name" value="PROKAR_LIPOPROTEIN"/>
    <property type="match status" value="1"/>
</dbReference>
<dbReference type="GO" id="GO:0098797">
    <property type="term" value="C:plasma membrane protein complex"/>
    <property type="evidence" value="ECO:0007669"/>
    <property type="project" value="TreeGrafter"/>
</dbReference>
<dbReference type="RefSeq" id="WP_151969334.1">
    <property type="nucleotide sequence ID" value="NZ_AP019860.1"/>
</dbReference>
<evidence type="ECO:0000313" key="10">
    <source>
        <dbReference type="Proteomes" id="UP000326354"/>
    </source>
</evidence>
<evidence type="ECO:0000259" key="8">
    <source>
        <dbReference type="Pfam" id="PF02687"/>
    </source>
</evidence>
<feature type="transmembrane region" description="Helical" evidence="7">
    <location>
        <begin position="360"/>
        <end position="380"/>
    </location>
</feature>
<evidence type="ECO:0000256" key="4">
    <source>
        <dbReference type="ARBA" id="ARBA00022692"/>
    </source>
</evidence>
<gene>
    <name evidence="9" type="ORF">UABAM_03583</name>
</gene>
<dbReference type="PANTHER" id="PTHR30489:SF0">
    <property type="entry name" value="LIPOPROTEIN-RELEASING SYSTEM TRANSMEMBRANE PROTEIN LOLE"/>
    <property type="match status" value="1"/>
</dbReference>